<evidence type="ECO:0000256" key="2">
    <source>
        <dbReference type="ARBA" id="ARBA00023315"/>
    </source>
</evidence>
<reference evidence="4" key="1">
    <citation type="submission" date="2020-09" db="EMBL/GenBank/DDBJ databases">
        <title>Draft Genome Sequence of Paenibacillus sp. WST5.</title>
        <authorList>
            <person name="Bao Z."/>
        </authorList>
    </citation>
    <scope>NUCLEOTIDE SEQUENCE</scope>
    <source>
        <strain evidence="4">WST5</strain>
    </source>
</reference>
<accession>A0A926KNS9</accession>
<dbReference type="Gene3D" id="3.40.630.30">
    <property type="match status" value="1"/>
</dbReference>
<dbReference type="Pfam" id="PF00583">
    <property type="entry name" value="Acetyltransf_1"/>
    <property type="match status" value="1"/>
</dbReference>
<dbReference type="SUPFAM" id="SSF55729">
    <property type="entry name" value="Acyl-CoA N-acyltransferases (Nat)"/>
    <property type="match status" value="1"/>
</dbReference>
<evidence type="ECO:0000256" key="1">
    <source>
        <dbReference type="ARBA" id="ARBA00022679"/>
    </source>
</evidence>
<organism evidence="4 5">
    <name type="scientific">Paenibacillus sedimenti</name>
    <dbReference type="NCBI Taxonomy" id="2770274"/>
    <lineage>
        <taxon>Bacteria</taxon>
        <taxon>Bacillati</taxon>
        <taxon>Bacillota</taxon>
        <taxon>Bacilli</taxon>
        <taxon>Bacillales</taxon>
        <taxon>Paenibacillaceae</taxon>
        <taxon>Paenibacillus</taxon>
    </lineage>
</organism>
<dbReference type="InterPro" id="IPR000182">
    <property type="entry name" value="GNAT_dom"/>
</dbReference>
<sequence length="297" mass="33322">MISFRTFSDLSLKDAVSLWNKGFEQYFVPVTLTVDSFVQRSANEGISLDLSVVAFDRESPIGFVANGFRTYQGQKKAWNGGTGIIPDYRGKGIGKLLVERSIRLYKEQGVHLTTLEAISENERAIKLYEKMGYQLKDRLLILQNTEELPKGSFTSASNSPTPAFTLKKASPAELAFVPMYRGDRAWQTQWESLRSGELLLVCDSSSGDVIGYSLFRRNYNEQGELTAIILYQCESAPNSSYETEIINFLLYEVFAPQLGACKRMTMNLSSSCVAVVNALLNAGFTKHMEQVYMDQQL</sequence>
<evidence type="ECO:0000259" key="3">
    <source>
        <dbReference type="PROSITE" id="PS51186"/>
    </source>
</evidence>
<keyword evidence="2" id="KW-0012">Acyltransferase</keyword>
<dbReference type="PANTHER" id="PTHR43420:SF47">
    <property type="entry name" value="N-ACETYLTRANSFERASE DOMAIN-CONTAINING PROTEIN"/>
    <property type="match status" value="1"/>
</dbReference>
<keyword evidence="5" id="KW-1185">Reference proteome</keyword>
<dbReference type="AlphaFoldDB" id="A0A926KNS9"/>
<name>A0A926KNS9_9BACL</name>
<comment type="caution">
    <text evidence="4">The sequence shown here is derived from an EMBL/GenBank/DDBJ whole genome shotgun (WGS) entry which is preliminary data.</text>
</comment>
<dbReference type="CDD" id="cd04301">
    <property type="entry name" value="NAT_SF"/>
    <property type="match status" value="1"/>
</dbReference>
<dbReference type="Proteomes" id="UP000650466">
    <property type="component" value="Unassembled WGS sequence"/>
</dbReference>
<proteinExistence type="predicted"/>
<dbReference type="GO" id="GO:0016747">
    <property type="term" value="F:acyltransferase activity, transferring groups other than amino-acyl groups"/>
    <property type="evidence" value="ECO:0007669"/>
    <property type="project" value="InterPro"/>
</dbReference>
<evidence type="ECO:0000313" key="4">
    <source>
        <dbReference type="EMBL" id="MBD0380151.1"/>
    </source>
</evidence>
<evidence type="ECO:0000313" key="5">
    <source>
        <dbReference type="Proteomes" id="UP000650466"/>
    </source>
</evidence>
<protein>
    <submittedName>
        <fullName evidence="4">GNAT family N-acetyltransferase</fullName>
    </submittedName>
</protein>
<dbReference type="InterPro" id="IPR016181">
    <property type="entry name" value="Acyl_CoA_acyltransferase"/>
</dbReference>
<dbReference type="EMBL" id="JACVVD010000002">
    <property type="protein sequence ID" value="MBD0380151.1"/>
    <property type="molecule type" value="Genomic_DNA"/>
</dbReference>
<dbReference type="PANTHER" id="PTHR43420">
    <property type="entry name" value="ACETYLTRANSFERASE"/>
    <property type="match status" value="1"/>
</dbReference>
<keyword evidence="1" id="KW-0808">Transferase</keyword>
<dbReference type="InterPro" id="IPR050680">
    <property type="entry name" value="YpeA/RimI_acetyltransf"/>
</dbReference>
<dbReference type="RefSeq" id="WP_188173912.1">
    <property type="nucleotide sequence ID" value="NZ_JACVVD010000002.1"/>
</dbReference>
<feature type="domain" description="N-acetyltransferase" evidence="3">
    <location>
        <begin position="2"/>
        <end position="149"/>
    </location>
</feature>
<gene>
    <name evidence="4" type="ORF">ICC18_08510</name>
</gene>
<dbReference type="PROSITE" id="PS51186">
    <property type="entry name" value="GNAT"/>
    <property type="match status" value="1"/>
</dbReference>